<feature type="region of interest" description="Disordered" evidence="2">
    <location>
        <begin position="1382"/>
        <end position="1402"/>
    </location>
</feature>
<dbReference type="InterPro" id="IPR040348">
    <property type="entry name" value="POLAR-like"/>
</dbReference>
<sequence>MGAKNSKREAAYGSTASRGSPSAKVSRTRSLPTKVFSRRLSQDYGWSIRGKPLLEDGDAIDPAVEYERLLELEKLHGKEGTGFCGATRQDIIRSCISSPHRGSREGIIYEGDEEEEQDDFVGTGSAPPSTVRSLKSSPVFSRRRSRLSSQSASCLDEFLGEAEGCEAVDVAPEVDVVDPVVVADGLYGGEDSGKPVFEVTEDTSAKPEEDSLDPFKNRDINHSYSSCVPEFVEQFLNLESLSVDSDSKPNSELPCYENGPDVYEGERLLEGNSCATGGGSRNEAIGSGSLETAESCRKATSDIVLRETSYPALQVQEYAEKPRTWKRLKRTTPDKRNSGSDHRGREGEEDMTGKGKVNLSFNGPGKRQPGSRRNSFADNTDFDWDSSPGKRMKDAVAGGDATPSDLQPDAFSWGWMSQTDAFLGYDAAGFLGKGLGGQQLSGGYVRRSPKKTSRGTALARKVRGLRASPKPVSSLESCLRAQVADPPISNRVKSVSRPLNFSSPVAGEAKDEDANMIDSSTASPLNVGNLVPRNSPKRRQSALPKLPNLSKFLKEYAAKLAIGSKAESSTDGSSGRKSFQAIDPVTSSADDGNYSERPSFESLLFSFGVGLGVLFGSGPHKLESQRMRQLLEETQANLETLKLELARRKSPGRTNVFNSTTGGTSKAQYIKRSHCESEQQEDQMTELEAELEAELDQLTGGDSATMASQYSALDELDMDASVVYGDLAPTGLPAGVEEDTDEDLSPPGRPACLNNYAVSPRELTRLLRKLQTARQEELITELEEDLEAALTKVQIREKELEVWKDRVRRLTEGSFVSASGDPSLTSFTTTEVVALVDRTSSIKDEASEALAAPRSGEEPSHLLLLENGAPASGAVSEEDPAGPGSNPRLGPASQGEVKLNLHTESAKQDSKQIGRRNSSGSELSVDDDASNEFMQLMIRFEEEGPSQADVSARDCKPILDNAQIITQLIDSVHGLESYGDRAESVEMGSATPSLGRFSSSVSISETWDHPLESATPEGFHGGAKRGTSFPRVPHPSRRTSWNSDSGNPVLIRKLENEKPSSLDANQCTDVVRYSEAMESSKSVSDMSELETADYRTMKPATEVGVGVGVSRAGLTTPVEKVKQELFKTPQSASVKWPGDLSPTVLEKIARWEGLMEGETPGPATGSDWECQSRASESEQQYAPDSEYEDMNVFSEENLVLEAEEMLGRMLIKRIVEKSKLGSDSLVKKAQSALATLERDDGVEADVYNVEDTYMNDRTDSEADFSDDNREKQPPGFLDVAVREEYEFFRRLEIISRDRKAMKGVKEKGAKEAANPEGVKFDSIPELNLGLNAQLSPGMRRYGATQALSKDAEKQPEKEKYVMQAAEPNIRGRDNWLSRGVGLQDTSREIGHRGDEVRSRRRL</sequence>
<feature type="compositionally biased region" description="Polar residues" evidence="2">
    <location>
        <begin position="1172"/>
        <end position="1182"/>
    </location>
</feature>
<name>A0A8T0ICV6_CERPU</name>
<dbReference type="EMBL" id="CM026424">
    <property type="protein sequence ID" value="KAG0580739.1"/>
    <property type="molecule type" value="Genomic_DNA"/>
</dbReference>
<feature type="region of interest" description="Disordered" evidence="2">
    <location>
        <begin position="1"/>
        <end position="30"/>
    </location>
</feature>
<feature type="region of interest" description="Disordered" evidence="2">
    <location>
        <begin position="517"/>
        <end position="544"/>
    </location>
</feature>
<feature type="compositionally biased region" description="Basic and acidic residues" evidence="2">
    <location>
        <begin position="1"/>
        <end position="10"/>
    </location>
</feature>
<gene>
    <name evidence="3" type="ORF">KC19_4G195400</name>
</gene>
<dbReference type="GO" id="GO:0008356">
    <property type="term" value="P:asymmetric cell division"/>
    <property type="evidence" value="ECO:0007669"/>
    <property type="project" value="InterPro"/>
</dbReference>
<feature type="compositionally biased region" description="Polar residues" evidence="2">
    <location>
        <begin position="566"/>
        <end position="577"/>
    </location>
</feature>
<feature type="compositionally biased region" description="Basic and acidic residues" evidence="2">
    <location>
        <begin position="1385"/>
        <end position="1402"/>
    </location>
</feature>
<feature type="compositionally biased region" description="Polar residues" evidence="2">
    <location>
        <begin position="517"/>
        <end position="526"/>
    </location>
</feature>
<evidence type="ECO:0000313" key="4">
    <source>
        <dbReference type="Proteomes" id="UP000822688"/>
    </source>
</evidence>
<comment type="caution">
    <text evidence="3">The sequence shown here is derived from an EMBL/GenBank/DDBJ whole genome shotgun (WGS) entry which is preliminary data.</text>
</comment>
<organism evidence="3 4">
    <name type="scientific">Ceratodon purpureus</name>
    <name type="common">Fire moss</name>
    <name type="synonym">Dicranum purpureum</name>
    <dbReference type="NCBI Taxonomy" id="3225"/>
    <lineage>
        <taxon>Eukaryota</taxon>
        <taxon>Viridiplantae</taxon>
        <taxon>Streptophyta</taxon>
        <taxon>Embryophyta</taxon>
        <taxon>Bryophyta</taxon>
        <taxon>Bryophytina</taxon>
        <taxon>Bryopsida</taxon>
        <taxon>Dicranidae</taxon>
        <taxon>Pseudoditrichales</taxon>
        <taxon>Ditrichaceae</taxon>
        <taxon>Ceratodon</taxon>
    </lineage>
</organism>
<feature type="region of interest" description="Disordered" evidence="2">
    <location>
        <begin position="1254"/>
        <end position="1274"/>
    </location>
</feature>
<evidence type="ECO:0000313" key="3">
    <source>
        <dbReference type="EMBL" id="KAG0580739.1"/>
    </source>
</evidence>
<feature type="compositionally biased region" description="Basic and acidic residues" evidence="2">
    <location>
        <begin position="331"/>
        <end position="346"/>
    </location>
</feature>
<feature type="coiled-coil region" evidence="1">
    <location>
        <begin position="772"/>
        <end position="799"/>
    </location>
</feature>
<feature type="region of interest" description="Disordered" evidence="2">
    <location>
        <begin position="871"/>
        <end position="928"/>
    </location>
</feature>
<feature type="region of interest" description="Disordered" evidence="2">
    <location>
        <begin position="564"/>
        <end position="593"/>
    </location>
</feature>
<keyword evidence="4" id="KW-1185">Reference proteome</keyword>
<reference evidence="3" key="1">
    <citation type="submission" date="2020-06" db="EMBL/GenBank/DDBJ databases">
        <title>WGS assembly of Ceratodon purpureus strain R40.</title>
        <authorList>
            <person name="Carey S.B."/>
            <person name="Jenkins J."/>
            <person name="Shu S."/>
            <person name="Lovell J.T."/>
            <person name="Sreedasyam A."/>
            <person name="Maumus F."/>
            <person name="Tiley G.P."/>
            <person name="Fernandez-Pozo N."/>
            <person name="Barry K."/>
            <person name="Chen C."/>
            <person name="Wang M."/>
            <person name="Lipzen A."/>
            <person name="Daum C."/>
            <person name="Saski C.A."/>
            <person name="Payton A.C."/>
            <person name="Mcbreen J.C."/>
            <person name="Conrad R.E."/>
            <person name="Kollar L.M."/>
            <person name="Olsson S."/>
            <person name="Huttunen S."/>
            <person name="Landis J.B."/>
            <person name="Wickett N.J."/>
            <person name="Johnson M.G."/>
            <person name="Rensing S.A."/>
            <person name="Grimwood J."/>
            <person name="Schmutz J."/>
            <person name="Mcdaniel S.F."/>
        </authorList>
    </citation>
    <scope>NUCLEOTIDE SEQUENCE</scope>
    <source>
        <strain evidence="3">R40</strain>
    </source>
</reference>
<dbReference type="PANTHER" id="PTHR33476:SF22">
    <property type="entry name" value="PROTEIN POLAR LOCALIZATION DURING ASYMMETRIC DIVISION AND REDISTRIBUTION"/>
    <property type="match status" value="1"/>
</dbReference>
<feature type="region of interest" description="Disordered" evidence="2">
    <location>
        <begin position="113"/>
        <end position="135"/>
    </location>
</feature>
<feature type="region of interest" description="Disordered" evidence="2">
    <location>
        <begin position="1012"/>
        <end position="1047"/>
    </location>
</feature>
<feature type="region of interest" description="Disordered" evidence="2">
    <location>
        <begin position="1156"/>
        <end position="1186"/>
    </location>
</feature>
<accession>A0A8T0ICV6</accession>
<evidence type="ECO:0000256" key="2">
    <source>
        <dbReference type="SAM" id="MobiDB-lite"/>
    </source>
</evidence>
<feature type="region of interest" description="Disordered" evidence="2">
    <location>
        <begin position="324"/>
        <end position="404"/>
    </location>
</feature>
<feature type="compositionally biased region" description="Polar residues" evidence="2">
    <location>
        <begin position="14"/>
        <end position="30"/>
    </location>
</feature>
<dbReference type="Proteomes" id="UP000822688">
    <property type="component" value="Chromosome 4"/>
</dbReference>
<feature type="compositionally biased region" description="Basic and acidic residues" evidence="2">
    <location>
        <begin position="899"/>
        <end position="912"/>
    </location>
</feature>
<proteinExistence type="predicted"/>
<protein>
    <submittedName>
        <fullName evidence="3">Uncharacterized protein</fullName>
    </submittedName>
</protein>
<feature type="compositionally biased region" description="Basic and acidic residues" evidence="2">
    <location>
        <begin position="1254"/>
        <end position="1272"/>
    </location>
</feature>
<keyword evidence="1" id="KW-0175">Coiled coil</keyword>
<dbReference type="PANTHER" id="PTHR33476">
    <property type="entry name" value="EMB|CAB62613.1"/>
    <property type="match status" value="1"/>
</dbReference>
<feature type="compositionally biased region" description="Polar residues" evidence="2">
    <location>
        <begin position="126"/>
        <end position="135"/>
    </location>
</feature>
<evidence type="ECO:0000256" key="1">
    <source>
        <dbReference type="SAM" id="Coils"/>
    </source>
</evidence>
<feature type="coiled-coil region" evidence="1">
    <location>
        <begin position="670"/>
        <end position="697"/>
    </location>
</feature>